<dbReference type="PANTHER" id="PTHR42722">
    <property type="entry name" value="LEUCINE DEHYDROGENASE"/>
    <property type="match status" value="1"/>
</dbReference>
<comment type="similarity">
    <text evidence="1 4">Belongs to the Glu/Leu/Phe/Val dehydrogenases family.</text>
</comment>
<evidence type="ECO:0000256" key="4">
    <source>
        <dbReference type="RuleBase" id="RU004417"/>
    </source>
</evidence>
<evidence type="ECO:0000256" key="1">
    <source>
        <dbReference type="ARBA" id="ARBA00006382"/>
    </source>
</evidence>
<dbReference type="GO" id="GO:0050049">
    <property type="term" value="F:L-leucine dehydrogenase activity"/>
    <property type="evidence" value="ECO:0007669"/>
    <property type="project" value="UniProtKB-EC"/>
</dbReference>
<dbReference type="EC" id="1.4.1.9" evidence="6"/>
<feature type="domain" description="Glutamate/phenylalanine/leucine/valine/L-tryptophan dehydrogenase C-terminal" evidence="5">
    <location>
        <begin position="149"/>
        <end position="338"/>
    </location>
</feature>
<dbReference type="PANTHER" id="PTHR42722:SF1">
    <property type="entry name" value="VALINE DEHYDROGENASE"/>
    <property type="match status" value="1"/>
</dbReference>
<accession>A0ABT9TRQ0</accession>
<dbReference type="SUPFAM" id="SSF51735">
    <property type="entry name" value="NAD(P)-binding Rossmann-fold domains"/>
    <property type="match status" value="1"/>
</dbReference>
<name>A0ABT9TRQ0_PAENI</name>
<dbReference type="Pfam" id="PF02812">
    <property type="entry name" value="ELFV_dehydrog_N"/>
    <property type="match status" value="1"/>
</dbReference>
<keyword evidence="3" id="KW-0520">NAD</keyword>
<dbReference type="SMART" id="SM00839">
    <property type="entry name" value="ELFV_dehydrog"/>
    <property type="match status" value="1"/>
</dbReference>
<dbReference type="Gene3D" id="3.40.50.720">
    <property type="entry name" value="NAD(P)-binding Rossmann-like Domain"/>
    <property type="match status" value="1"/>
</dbReference>
<keyword evidence="7" id="KW-1185">Reference proteome</keyword>
<dbReference type="PIRSF" id="PIRSF000188">
    <property type="entry name" value="Phe_leu_dh"/>
    <property type="match status" value="1"/>
</dbReference>
<dbReference type="SUPFAM" id="SSF53223">
    <property type="entry name" value="Aminoacid dehydrogenase-like, N-terminal domain"/>
    <property type="match status" value="1"/>
</dbReference>
<evidence type="ECO:0000256" key="3">
    <source>
        <dbReference type="ARBA" id="ARBA00023027"/>
    </source>
</evidence>
<dbReference type="InterPro" id="IPR006097">
    <property type="entry name" value="Glu/Leu/Phe/Val/Trp_DH_dimer"/>
</dbReference>
<dbReference type="InterPro" id="IPR036291">
    <property type="entry name" value="NAD(P)-bd_dom_sf"/>
</dbReference>
<dbReference type="InterPro" id="IPR016211">
    <property type="entry name" value="Glu/Phe/Leu/Val/Trp_DH_bac/arc"/>
</dbReference>
<dbReference type="Proteomes" id="UP001244563">
    <property type="component" value="Unassembled WGS sequence"/>
</dbReference>
<evidence type="ECO:0000313" key="7">
    <source>
        <dbReference type="Proteomes" id="UP001244563"/>
    </source>
</evidence>
<gene>
    <name evidence="6" type="ORF">J2T10_004037</name>
</gene>
<evidence type="ECO:0000313" key="6">
    <source>
        <dbReference type="EMBL" id="MDQ0104363.1"/>
    </source>
</evidence>
<dbReference type="RefSeq" id="WP_306879572.1">
    <property type="nucleotide sequence ID" value="NZ_JAUSSW010000016.1"/>
</dbReference>
<evidence type="ECO:0000259" key="5">
    <source>
        <dbReference type="SMART" id="SM00839"/>
    </source>
</evidence>
<keyword evidence="2 4" id="KW-0560">Oxidoreductase</keyword>
<protein>
    <submittedName>
        <fullName evidence="6">Leucine dehydrogenase</fullName>
        <ecNumber evidence="6">1.4.1.9</ecNumber>
    </submittedName>
</protein>
<dbReference type="InterPro" id="IPR046346">
    <property type="entry name" value="Aminoacid_DH-like_N_sf"/>
</dbReference>
<dbReference type="InterPro" id="IPR006095">
    <property type="entry name" value="Glu/Leu/Phe/Val/Trp_DH"/>
</dbReference>
<dbReference type="EMBL" id="JAUSSW010000016">
    <property type="protein sequence ID" value="MDQ0104363.1"/>
    <property type="molecule type" value="Genomic_DNA"/>
</dbReference>
<comment type="caution">
    <text evidence="6">The sequence shown here is derived from an EMBL/GenBank/DDBJ whole genome shotgun (WGS) entry which is preliminary data.</text>
</comment>
<organism evidence="6 7">
    <name type="scientific">Paenarthrobacter nicotinovorans</name>
    <name type="common">Arthrobacter nicotinovorans</name>
    <dbReference type="NCBI Taxonomy" id="29320"/>
    <lineage>
        <taxon>Bacteria</taxon>
        <taxon>Bacillati</taxon>
        <taxon>Actinomycetota</taxon>
        <taxon>Actinomycetes</taxon>
        <taxon>Micrococcales</taxon>
        <taxon>Micrococcaceae</taxon>
        <taxon>Paenarthrobacter</taxon>
    </lineage>
</organism>
<dbReference type="Gene3D" id="3.40.50.10860">
    <property type="entry name" value="Leucine Dehydrogenase, chain A, domain 1"/>
    <property type="match status" value="1"/>
</dbReference>
<reference evidence="6 7" key="1">
    <citation type="submission" date="2023-07" db="EMBL/GenBank/DDBJ databases">
        <title>Sorghum-associated microbial communities from plants grown in Nebraska, USA.</title>
        <authorList>
            <person name="Schachtman D."/>
        </authorList>
    </citation>
    <scope>NUCLEOTIDE SEQUENCE [LARGE SCALE GENOMIC DNA]</scope>
    <source>
        <strain evidence="6 7">CC523</strain>
    </source>
</reference>
<proteinExistence type="inferred from homology"/>
<dbReference type="Pfam" id="PF00208">
    <property type="entry name" value="ELFV_dehydrog"/>
    <property type="match status" value="1"/>
</dbReference>
<dbReference type="PRINTS" id="PR00082">
    <property type="entry name" value="GLFDHDRGNASE"/>
</dbReference>
<evidence type="ECO:0000256" key="2">
    <source>
        <dbReference type="ARBA" id="ARBA00023002"/>
    </source>
</evidence>
<dbReference type="InterPro" id="IPR006096">
    <property type="entry name" value="Glu/Leu/Phe/Val/Trp_DH_C"/>
</dbReference>
<sequence length="340" mass="35453">MSHAEGKSKLFEHEDVRMARGQRSGLQIVVARHSTILGPALGGCRVWGYESDAAALEDALRLSAGMTAKNALAGLPLGGGKAVIRLEPRQVLDQEQRIAAFSDLGDLVESFGGSYITAGDVGTTPYDMAVVATRTRHVVGLREEGGGLGDPGAYTARGVLSAIDATLQRLGLPGRSGRRFTVVGLGQVGGRIARELSSSGGKVTVGDIAPAKRTLADEIGANWADPAIAHRIPTDIFVPAGVGGMLTDTVITELDARAVVGPANNQLAQPDLDRLLANRGILYAPDYLVNAGGVIYLGAPDRGTIETRIDSIGDTVAEIFDRAVTAADQIVEERINASVA</sequence>